<name>A0A285PJH3_9HYPH</name>
<keyword evidence="4" id="KW-1185">Reference proteome</keyword>
<accession>A0A285PJH3</accession>
<dbReference type="GO" id="GO:0000166">
    <property type="term" value="F:nucleotide binding"/>
    <property type="evidence" value="ECO:0007669"/>
    <property type="project" value="InterPro"/>
</dbReference>
<dbReference type="Gene3D" id="3.30.360.10">
    <property type="entry name" value="Dihydrodipicolinate Reductase, domain 2"/>
    <property type="match status" value="1"/>
</dbReference>
<dbReference type="AlphaFoldDB" id="A0A285PJH3"/>
<organism evidence="3 4">
    <name type="scientific">Cohaesibacter gelatinilyticus</name>
    <dbReference type="NCBI Taxonomy" id="372072"/>
    <lineage>
        <taxon>Bacteria</taxon>
        <taxon>Pseudomonadati</taxon>
        <taxon>Pseudomonadota</taxon>
        <taxon>Alphaproteobacteria</taxon>
        <taxon>Hyphomicrobiales</taxon>
        <taxon>Cohaesibacteraceae</taxon>
    </lineage>
</organism>
<reference evidence="3 4" key="1">
    <citation type="submission" date="2017-09" db="EMBL/GenBank/DDBJ databases">
        <authorList>
            <person name="Ehlers B."/>
            <person name="Leendertz F.H."/>
        </authorList>
    </citation>
    <scope>NUCLEOTIDE SEQUENCE [LARGE SCALE GENOMIC DNA]</scope>
    <source>
        <strain evidence="3 4">DSM 18289</strain>
    </source>
</reference>
<dbReference type="InterPro" id="IPR000683">
    <property type="entry name" value="Gfo/Idh/MocA-like_OxRdtase_N"/>
</dbReference>
<dbReference type="OrthoDB" id="9792935at2"/>
<dbReference type="InterPro" id="IPR036291">
    <property type="entry name" value="NAD(P)-bd_dom_sf"/>
</dbReference>
<dbReference type="PANTHER" id="PTHR43377">
    <property type="entry name" value="BILIVERDIN REDUCTASE A"/>
    <property type="match status" value="1"/>
</dbReference>
<feature type="domain" description="Gfo/Idh/MocA-like oxidoreductase N-terminal" evidence="1">
    <location>
        <begin position="6"/>
        <end position="123"/>
    </location>
</feature>
<feature type="domain" description="Gfo/Idh/MocA-like oxidoreductase C-terminal" evidence="2">
    <location>
        <begin position="135"/>
        <end position="344"/>
    </location>
</feature>
<gene>
    <name evidence="3" type="ORF">SAMN06265368_4537</name>
</gene>
<dbReference type="Proteomes" id="UP000219439">
    <property type="component" value="Unassembled WGS sequence"/>
</dbReference>
<dbReference type="SUPFAM" id="SSF55347">
    <property type="entry name" value="Glyceraldehyde-3-phosphate dehydrogenase-like, C-terminal domain"/>
    <property type="match status" value="1"/>
</dbReference>
<dbReference type="Pfam" id="PF01408">
    <property type="entry name" value="GFO_IDH_MocA"/>
    <property type="match status" value="1"/>
</dbReference>
<evidence type="ECO:0000259" key="1">
    <source>
        <dbReference type="Pfam" id="PF01408"/>
    </source>
</evidence>
<proteinExistence type="predicted"/>
<dbReference type="InterPro" id="IPR004104">
    <property type="entry name" value="Gfo/Idh/MocA-like_OxRdtase_C"/>
</dbReference>
<dbReference type="Pfam" id="PF02894">
    <property type="entry name" value="GFO_IDH_MocA_C"/>
    <property type="match status" value="1"/>
</dbReference>
<dbReference type="EMBL" id="OBEL01000008">
    <property type="protein sequence ID" value="SNZ21417.1"/>
    <property type="molecule type" value="Genomic_DNA"/>
</dbReference>
<dbReference type="RefSeq" id="WP_097155797.1">
    <property type="nucleotide sequence ID" value="NZ_OBEL01000008.1"/>
</dbReference>
<dbReference type="SUPFAM" id="SSF51735">
    <property type="entry name" value="NAD(P)-binding Rossmann-fold domains"/>
    <property type="match status" value="1"/>
</dbReference>
<protein>
    <submittedName>
        <fullName evidence="3">Predicted dehydrogenase</fullName>
    </submittedName>
</protein>
<sequence>MRAKKKIALVGAGLIGRRHFDVMRKLDDDIIIDSIVDPSEAGQDFAKSRHIPWYPSIGDMILASSPDGAVLATPNQVHVVNGVECVNAGIPILVEKPIATSCSAAEELVKAAADNDVPVLVGHHRRHNPWICRAKEMIKSGGLGRVTSVHGSFWLYKPEDYFEQEWRRKDGGGPIMVNLIHDIDLLRYLCGEIEMVQAISSNKERGFETEDTAVAMIAFKSGALCSFNLSDTIVAPWSWELTASENPEYPATSQSCYMIGGTRASLSIPDMKVWSHGEHGHWKEPIHAKSVSEPKRDPLLLQMKHFIDVIRKEAEPIVSAQDAVESLRAVESIKLSALQNRPVYLHEKQT</sequence>
<evidence type="ECO:0000259" key="2">
    <source>
        <dbReference type="Pfam" id="PF02894"/>
    </source>
</evidence>
<dbReference type="PANTHER" id="PTHR43377:SF8">
    <property type="entry name" value="BLR3664 PROTEIN"/>
    <property type="match status" value="1"/>
</dbReference>
<dbReference type="Gene3D" id="3.40.50.720">
    <property type="entry name" value="NAD(P)-binding Rossmann-like Domain"/>
    <property type="match status" value="1"/>
</dbReference>
<dbReference type="InterPro" id="IPR051450">
    <property type="entry name" value="Gfo/Idh/MocA_Oxidoreductases"/>
</dbReference>
<evidence type="ECO:0000313" key="4">
    <source>
        <dbReference type="Proteomes" id="UP000219439"/>
    </source>
</evidence>
<evidence type="ECO:0000313" key="3">
    <source>
        <dbReference type="EMBL" id="SNZ21417.1"/>
    </source>
</evidence>